<keyword evidence="6 8" id="KW-1133">Transmembrane helix</keyword>
<comment type="subcellular location">
    <subcellularLocation>
        <location evidence="1">Cell membrane</location>
        <topology evidence="1">Multi-pass membrane protein</topology>
    </subcellularLocation>
</comment>
<evidence type="ECO:0000313" key="10">
    <source>
        <dbReference type="EMBL" id="KFN04552.1"/>
    </source>
</evidence>
<feature type="transmembrane region" description="Helical" evidence="8">
    <location>
        <begin position="173"/>
        <end position="202"/>
    </location>
</feature>
<evidence type="ECO:0000256" key="3">
    <source>
        <dbReference type="ARBA" id="ARBA00022676"/>
    </source>
</evidence>
<keyword evidence="2" id="KW-1003">Cell membrane</keyword>
<reference evidence="11 13" key="2">
    <citation type="submission" date="2018-08" db="EMBL/GenBank/DDBJ databases">
        <title>Bacillus clarus sp. nov. strain PS00077A.</title>
        <authorList>
            <person name="Mendez Acevedo M."/>
            <person name="Carroll L."/>
            <person name="Mukherjee M."/>
            <person name="Wiedmann M."/>
            <person name="Kovac J."/>
        </authorList>
    </citation>
    <scope>NUCLEOTIDE SEQUENCE [LARGE SCALE GENOMIC DNA]</scope>
    <source>
        <strain evidence="11 13">PS00077A</strain>
    </source>
</reference>
<keyword evidence="13" id="KW-1185">Reference proteome</keyword>
<feature type="transmembrane region" description="Helical" evidence="8">
    <location>
        <begin position="142"/>
        <end position="161"/>
    </location>
</feature>
<gene>
    <name evidence="11" type="ORF">D0U04_07975</name>
    <name evidence="10" type="ORF">DJ93_2405</name>
</gene>
<feature type="domain" description="Glycosyltransferase RgtA/B/C/D-like" evidence="9">
    <location>
        <begin position="72"/>
        <end position="229"/>
    </location>
</feature>
<evidence type="ECO:0000256" key="4">
    <source>
        <dbReference type="ARBA" id="ARBA00022679"/>
    </source>
</evidence>
<evidence type="ECO:0000256" key="5">
    <source>
        <dbReference type="ARBA" id="ARBA00022692"/>
    </source>
</evidence>
<organism evidence="10 12">
    <name type="scientific">Bacillus clarus</name>
    <dbReference type="NCBI Taxonomy" id="2338372"/>
    <lineage>
        <taxon>Bacteria</taxon>
        <taxon>Bacillati</taxon>
        <taxon>Bacillota</taxon>
        <taxon>Bacilli</taxon>
        <taxon>Bacillales</taxon>
        <taxon>Bacillaceae</taxon>
        <taxon>Bacillus</taxon>
        <taxon>Bacillus cereus group</taxon>
    </lineage>
</organism>
<dbReference type="Pfam" id="PF13231">
    <property type="entry name" value="PMT_2"/>
    <property type="match status" value="1"/>
</dbReference>
<dbReference type="GO" id="GO:0005886">
    <property type="term" value="C:plasma membrane"/>
    <property type="evidence" value="ECO:0007669"/>
    <property type="project" value="UniProtKB-SubCell"/>
</dbReference>
<keyword evidence="4 10" id="KW-0808">Transferase</keyword>
<dbReference type="EMBL" id="QVOD01000007">
    <property type="protein sequence ID" value="RFT67382.1"/>
    <property type="molecule type" value="Genomic_DNA"/>
</dbReference>
<evidence type="ECO:0000313" key="11">
    <source>
        <dbReference type="EMBL" id="RFT67382.1"/>
    </source>
</evidence>
<evidence type="ECO:0000313" key="12">
    <source>
        <dbReference type="Proteomes" id="UP000029389"/>
    </source>
</evidence>
<dbReference type="InterPro" id="IPR038731">
    <property type="entry name" value="RgtA/B/C-like"/>
</dbReference>
<feature type="transmembrane region" description="Helical" evidence="8">
    <location>
        <begin position="92"/>
        <end position="111"/>
    </location>
</feature>
<dbReference type="InterPro" id="IPR050297">
    <property type="entry name" value="LipidA_mod_glycosyltrf_83"/>
</dbReference>
<dbReference type="Proteomes" id="UP000029389">
    <property type="component" value="Unassembled WGS sequence"/>
</dbReference>
<evidence type="ECO:0000259" key="9">
    <source>
        <dbReference type="Pfam" id="PF13231"/>
    </source>
</evidence>
<evidence type="ECO:0000313" key="13">
    <source>
        <dbReference type="Proteomes" id="UP000264294"/>
    </source>
</evidence>
<keyword evidence="7 8" id="KW-0472">Membrane</keyword>
<feature type="transmembrane region" description="Helical" evidence="8">
    <location>
        <begin position="214"/>
        <end position="230"/>
    </location>
</feature>
<dbReference type="GO" id="GO:0009103">
    <property type="term" value="P:lipopolysaccharide biosynthetic process"/>
    <property type="evidence" value="ECO:0007669"/>
    <property type="project" value="UniProtKB-ARBA"/>
</dbReference>
<feature type="transmembrane region" description="Helical" evidence="8">
    <location>
        <begin position="9"/>
        <end position="27"/>
    </location>
</feature>
<comment type="caution">
    <text evidence="10">The sequence shown here is derived from an EMBL/GenBank/DDBJ whole genome shotgun (WGS) entry which is preliminary data.</text>
</comment>
<evidence type="ECO:0000256" key="6">
    <source>
        <dbReference type="ARBA" id="ARBA00022989"/>
    </source>
</evidence>
<dbReference type="AlphaFoldDB" id="A0A090Z1Q3"/>
<sequence>MLGQFIRRYNWILLGIIIIVGFLLRFITLQTHGIDLSIASDDVGYQKSAKILLETGMLTYHDPAKPTIHIMPGFPALLAAVFYFFGSGSSGLFVAKLIIIIFGIASIYMTYKIGTYLLNPAAGLIAALLLAIYPPEIVIENVTLTEGPFLFFSLGLLYWSLKLADTHSTKDFLIVLAFYFLALYFRVQIALYPVLLFAYLVMKRYPFHIMVKQALISIGIALIVLGPWWARNYMQFNKFIPLTAGAGNPLLLGTYQGEGYPEGKDMGELEVELHAKYPDLEAHEFMELEEKIAIDKMKEWWKTDKESMIRSYLILKPEILWKKPYYSIEHNIEVFDVSAKDMNEIYDFIKQIFFICTVLSFVFLLSRWRETTFLWLILLFQTYLTCLYVAYERYALPLIPFLFIIIGIGIVVTVGKINKLLFQKRKF</sequence>
<name>A0A090Z1Q3_9BACI</name>
<feature type="transmembrane region" description="Helical" evidence="8">
    <location>
        <begin position="348"/>
        <end position="366"/>
    </location>
</feature>
<evidence type="ECO:0000256" key="7">
    <source>
        <dbReference type="ARBA" id="ARBA00023136"/>
    </source>
</evidence>
<dbReference type="PANTHER" id="PTHR33908:SF11">
    <property type="entry name" value="MEMBRANE PROTEIN"/>
    <property type="match status" value="1"/>
</dbReference>
<dbReference type="Proteomes" id="UP000264294">
    <property type="component" value="Unassembled WGS sequence"/>
</dbReference>
<dbReference type="PATRIC" id="fig|1405.8.peg.2595"/>
<dbReference type="GO" id="GO:0016763">
    <property type="term" value="F:pentosyltransferase activity"/>
    <property type="evidence" value="ECO:0007669"/>
    <property type="project" value="TreeGrafter"/>
</dbReference>
<feature type="transmembrane region" description="Helical" evidence="8">
    <location>
        <begin position="373"/>
        <end position="391"/>
    </location>
</feature>
<evidence type="ECO:0000256" key="1">
    <source>
        <dbReference type="ARBA" id="ARBA00004651"/>
    </source>
</evidence>
<protein>
    <submittedName>
        <fullName evidence="11">4-amino-4-deoxy-L-arabinose transferase</fullName>
    </submittedName>
    <submittedName>
        <fullName evidence="10">Dolichyl-phosphate-mannose-mannosyltransferase family protein</fullName>
    </submittedName>
</protein>
<reference evidence="10 12" key="1">
    <citation type="submission" date="2014-04" db="EMBL/GenBank/DDBJ databases">
        <authorList>
            <person name="Bishop-Lilly K.A."/>
            <person name="Broomall S.M."/>
            <person name="Chain P.S."/>
            <person name="Chertkov O."/>
            <person name="Coyne S.R."/>
            <person name="Daligault H.E."/>
            <person name="Davenport K.W."/>
            <person name="Erkkila T."/>
            <person name="Frey K.G."/>
            <person name="Gibbons H.S."/>
            <person name="Gu W."/>
            <person name="Jaissle J."/>
            <person name="Johnson S.L."/>
            <person name="Koroleva G.I."/>
            <person name="Ladner J.T."/>
            <person name="Lo C.-C."/>
            <person name="Minogue T.D."/>
            <person name="Munk C."/>
            <person name="Palacios G.F."/>
            <person name="Redden C.L."/>
            <person name="Rosenzweig C.N."/>
            <person name="Scholz M.B."/>
            <person name="Teshima H."/>
            <person name="Xu Y."/>
        </authorList>
    </citation>
    <scope>NUCLEOTIDE SEQUENCE [LARGE SCALE GENOMIC DNA]</scope>
    <source>
        <strain evidence="10 12">BHP</strain>
    </source>
</reference>
<dbReference type="EMBL" id="JMQC01000008">
    <property type="protein sequence ID" value="KFN04552.1"/>
    <property type="molecule type" value="Genomic_DNA"/>
</dbReference>
<feature type="transmembrane region" description="Helical" evidence="8">
    <location>
        <begin position="397"/>
        <end position="417"/>
    </location>
</feature>
<evidence type="ECO:0000256" key="2">
    <source>
        <dbReference type="ARBA" id="ARBA00022475"/>
    </source>
</evidence>
<dbReference type="PANTHER" id="PTHR33908">
    <property type="entry name" value="MANNOSYLTRANSFERASE YKCB-RELATED"/>
    <property type="match status" value="1"/>
</dbReference>
<feature type="transmembrane region" description="Helical" evidence="8">
    <location>
        <begin position="117"/>
        <end position="135"/>
    </location>
</feature>
<evidence type="ECO:0000256" key="8">
    <source>
        <dbReference type="SAM" id="Phobius"/>
    </source>
</evidence>
<dbReference type="RefSeq" id="WP_042981175.1">
    <property type="nucleotide sequence ID" value="NZ_JMQC01000008.1"/>
</dbReference>
<keyword evidence="5 8" id="KW-0812">Transmembrane</keyword>
<accession>A0A090Z1Q3</accession>
<feature type="transmembrane region" description="Helical" evidence="8">
    <location>
        <begin position="67"/>
        <end position="85"/>
    </location>
</feature>
<proteinExistence type="predicted"/>
<keyword evidence="3 10" id="KW-0328">Glycosyltransferase</keyword>